<gene>
    <name evidence="2" type="ORF">S01H1_73591</name>
</gene>
<feature type="transmembrane region" description="Helical" evidence="1">
    <location>
        <begin position="57"/>
        <end position="75"/>
    </location>
</feature>
<sequence>MYMMMLIIIIIFSGTIIPAESLGSSMRIIIDVLPLGHASVLISDITLRGLSFNAEHVIMINLISLVFLILAYFAYKFKKLEV</sequence>
<protein>
    <recommendedName>
        <fullName evidence="3">ABC-2 type transporter domain-containing protein</fullName>
    </recommendedName>
</protein>
<evidence type="ECO:0000256" key="1">
    <source>
        <dbReference type="SAM" id="Phobius"/>
    </source>
</evidence>
<dbReference type="AlphaFoldDB" id="X0WHQ7"/>
<dbReference type="EMBL" id="BARS01049181">
    <property type="protein sequence ID" value="GAG30220.1"/>
    <property type="molecule type" value="Genomic_DNA"/>
</dbReference>
<organism evidence="2">
    <name type="scientific">marine sediment metagenome</name>
    <dbReference type="NCBI Taxonomy" id="412755"/>
    <lineage>
        <taxon>unclassified sequences</taxon>
        <taxon>metagenomes</taxon>
        <taxon>ecological metagenomes</taxon>
    </lineage>
</organism>
<name>X0WHQ7_9ZZZZ</name>
<keyword evidence="1" id="KW-1133">Transmembrane helix</keyword>
<proteinExistence type="predicted"/>
<keyword evidence="1" id="KW-0472">Membrane</keyword>
<evidence type="ECO:0000313" key="2">
    <source>
        <dbReference type="EMBL" id="GAG30220.1"/>
    </source>
</evidence>
<comment type="caution">
    <text evidence="2">The sequence shown here is derived from an EMBL/GenBank/DDBJ whole genome shotgun (WGS) entry which is preliminary data.</text>
</comment>
<evidence type="ECO:0008006" key="3">
    <source>
        <dbReference type="Google" id="ProtNLM"/>
    </source>
</evidence>
<accession>X0WHQ7</accession>
<reference evidence="2" key="1">
    <citation type="journal article" date="2014" name="Front. Microbiol.">
        <title>High frequency of phylogenetically diverse reductive dehalogenase-homologous genes in deep subseafloor sedimentary metagenomes.</title>
        <authorList>
            <person name="Kawai M."/>
            <person name="Futagami T."/>
            <person name="Toyoda A."/>
            <person name="Takaki Y."/>
            <person name="Nishi S."/>
            <person name="Hori S."/>
            <person name="Arai W."/>
            <person name="Tsubouchi T."/>
            <person name="Morono Y."/>
            <person name="Uchiyama I."/>
            <person name="Ito T."/>
            <person name="Fujiyama A."/>
            <person name="Inagaki F."/>
            <person name="Takami H."/>
        </authorList>
    </citation>
    <scope>NUCLEOTIDE SEQUENCE</scope>
    <source>
        <strain evidence="2">Expedition CK06-06</strain>
    </source>
</reference>
<keyword evidence="1" id="KW-0812">Transmembrane</keyword>